<evidence type="ECO:0000313" key="2">
    <source>
        <dbReference type="EMBL" id="VDM67555.1"/>
    </source>
</evidence>
<organism evidence="2 3">
    <name type="scientific">Strongylus vulgaris</name>
    <name type="common">Blood worm</name>
    <dbReference type="NCBI Taxonomy" id="40348"/>
    <lineage>
        <taxon>Eukaryota</taxon>
        <taxon>Metazoa</taxon>
        <taxon>Ecdysozoa</taxon>
        <taxon>Nematoda</taxon>
        <taxon>Chromadorea</taxon>
        <taxon>Rhabditida</taxon>
        <taxon>Rhabditina</taxon>
        <taxon>Rhabditomorpha</taxon>
        <taxon>Strongyloidea</taxon>
        <taxon>Strongylidae</taxon>
        <taxon>Strongylus</taxon>
    </lineage>
</organism>
<dbReference type="AlphaFoldDB" id="A0A3P7K874"/>
<gene>
    <name evidence="2" type="ORF">SVUK_LOCUS2553</name>
</gene>
<name>A0A3P7K874_STRVU</name>
<dbReference type="EMBL" id="UYYB01005843">
    <property type="protein sequence ID" value="VDM67555.1"/>
    <property type="molecule type" value="Genomic_DNA"/>
</dbReference>
<feature type="non-terminal residue" evidence="2">
    <location>
        <position position="1"/>
    </location>
</feature>
<reference evidence="2 3" key="1">
    <citation type="submission" date="2018-11" db="EMBL/GenBank/DDBJ databases">
        <authorList>
            <consortium name="Pathogen Informatics"/>
        </authorList>
    </citation>
    <scope>NUCLEOTIDE SEQUENCE [LARGE SCALE GENOMIC DNA]</scope>
</reference>
<proteinExistence type="predicted"/>
<keyword evidence="3" id="KW-1185">Reference proteome</keyword>
<dbReference type="OrthoDB" id="372487at2759"/>
<feature type="region of interest" description="Disordered" evidence="1">
    <location>
        <begin position="143"/>
        <end position="186"/>
    </location>
</feature>
<evidence type="ECO:0000313" key="3">
    <source>
        <dbReference type="Proteomes" id="UP000270094"/>
    </source>
</evidence>
<evidence type="ECO:0000256" key="1">
    <source>
        <dbReference type="SAM" id="MobiDB-lite"/>
    </source>
</evidence>
<sequence length="186" mass="21093">QYPEGFIFPATRLEHAKEIPRTLRDYSDRRVSFLGILKELYFDADCRLQNGNDYRPQIGFTRDVPGRATLDESAHRFIQREGGRGSFDERYSGRGSAYNVMGGRGSYNDVGGYRGRNGASGYNQNQAYSSGGGYDRNVPYVSNNRGYPGNRRGYPDTVYDNQGMRGGYVPRGRGSYNGRGTYREWR</sequence>
<protein>
    <submittedName>
        <fullName evidence="2">Uncharacterized protein</fullName>
    </submittedName>
</protein>
<dbReference type="Proteomes" id="UP000270094">
    <property type="component" value="Unassembled WGS sequence"/>
</dbReference>
<accession>A0A3P7K874</accession>